<dbReference type="PANTHER" id="PTHR43537:SF24">
    <property type="entry name" value="GLUCONATE OPERON TRANSCRIPTIONAL REPRESSOR"/>
    <property type="match status" value="1"/>
</dbReference>
<dbReference type="AlphaFoldDB" id="A0A372JRH8"/>
<evidence type="ECO:0000256" key="1">
    <source>
        <dbReference type="ARBA" id="ARBA00023015"/>
    </source>
</evidence>
<keyword evidence="1" id="KW-0805">Transcription regulation</keyword>
<keyword evidence="6" id="KW-1185">Reference proteome</keyword>
<dbReference type="PRINTS" id="PR00035">
    <property type="entry name" value="HTHGNTR"/>
</dbReference>
<proteinExistence type="predicted"/>
<dbReference type="SMART" id="SM00345">
    <property type="entry name" value="HTH_GNTR"/>
    <property type="match status" value="1"/>
</dbReference>
<sequence length="221" mass="24207">MTMRTPAAERAYAHVRRRLLDGTHPGGTLLSEGALAEQLDISRTPVREALHRLEAEGFLRLYPKRGWLVVPVTLAEGRETMEARLLLELFALDRVAAMGPDRLRELGHALAPDADPTRPVRDDDFVDMGASFHNRLLAAAGNSVVQDMYARLWNKQLRLTAGSVADPDNAAEDVEEHGRIAAALREGDAPTARRLLREHAGGILRRLGLGGQDIRLPPPAG</sequence>
<keyword evidence="3" id="KW-0804">Transcription</keyword>
<dbReference type="InterPro" id="IPR011711">
    <property type="entry name" value="GntR_C"/>
</dbReference>
<dbReference type="Pfam" id="PF00392">
    <property type="entry name" value="GntR"/>
    <property type="match status" value="1"/>
</dbReference>
<dbReference type="Gene3D" id="1.10.10.10">
    <property type="entry name" value="Winged helix-like DNA-binding domain superfamily/Winged helix DNA-binding domain"/>
    <property type="match status" value="1"/>
</dbReference>
<dbReference type="SMART" id="SM00895">
    <property type="entry name" value="FCD"/>
    <property type="match status" value="1"/>
</dbReference>
<reference evidence="5 6" key="1">
    <citation type="submission" date="2018-08" db="EMBL/GenBank/DDBJ databases">
        <title>Actinomadura jelena sp. nov., a novel Actinomycete isolated from soil in Chad.</title>
        <authorList>
            <person name="Shi L."/>
        </authorList>
    </citation>
    <scope>NUCLEOTIDE SEQUENCE [LARGE SCALE GENOMIC DNA]</scope>
    <source>
        <strain evidence="5 6">NEAU-G17</strain>
    </source>
</reference>
<keyword evidence="2" id="KW-0238">DNA-binding</keyword>
<gene>
    <name evidence="5" type="ORF">DZF91_05725</name>
</gene>
<dbReference type="PROSITE" id="PS50949">
    <property type="entry name" value="HTH_GNTR"/>
    <property type="match status" value="1"/>
</dbReference>
<evidence type="ECO:0000313" key="6">
    <source>
        <dbReference type="Proteomes" id="UP000261811"/>
    </source>
</evidence>
<dbReference type="EMBL" id="QURH01000110">
    <property type="protein sequence ID" value="RFU42622.1"/>
    <property type="molecule type" value="Genomic_DNA"/>
</dbReference>
<evidence type="ECO:0000259" key="4">
    <source>
        <dbReference type="PROSITE" id="PS50949"/>
    </source>
</evidence>
<dbReference type="GO" id="GO:0003677">
    <property type="term" value="F:DNA binding"/>
    <property type="evidence" value="ECO:0007669"/>
    <property type="project" value="UniProtKB-KW"/>
</dbReference>
<accession>A0A372JRH8</accession>
<name>A0A372JRH8_9ACTN</name>
<evidence type="ECO:0000256" key="2">
    <source>
        <dbReference type="ARBA" id="ARBA00023125"/>
    </source>
</evidence>
<organism evidence="5 6">
    <name type="scientific">Actinomadura logoneensis</name>
    <dbReference type="NCBI Taxonomy" id="2293572"/>
    <lineage>
        <taxon>Bacteria</taxon>
        <taxon>Bacillati</taxon>
        <taxon>Actinomycetota</taxon>
        <taxon>Actinomycetes</taxon>
        <taxon>Streptosporangiales</taxon>
        <taxon>Thermomonosporaceae</taxon>
        <taxon>Actinomadura</taxon>
    </lineage>
</organism>
<dbReference type="InterPro" id="IPR008920">
    <property type="entry name" value="TF_FadR/GntR_C"/>
</dbReference>
<dbReference type="SUPFAM" id="SSF46785">
    <property type="entry name" value="Winged helix' DNA-binding domain"/>
    <property type="match status" value="1"/>
</dbReference>
<dbReference type="SUPFAM" id="SSF48008">
    <property type="entry name" value="GntR ligand-binding domain-like"/>
    <property type="match status" value="1"/>
</dbReference>
<feature type="domain" description="HTH gntR-type" evidence="4">
    <location>
        <begin position="5"/>
        <end position="72"/>
    </location>
</feature>
<dbReference type="CDD" id="cd07377">
    <property type="entry name" value="WHTH_GntR"/>
    <property type="match status" value="1"/>
</dbReference>
<dbReference type="OrthoDB" id="4120783at2"/>
<dbReference type="PANTHER" id="PTHR43537">
    <property type="entry name" value="TRANSCRIPTIONAL REGULATOR, GNTR FAMILY"/>
    <property type="match status" value="1"/>
</dbReference>
<evidence type="ECO:0000313" key="5">
    <source>
        <dbReference type="EMBL" id="RFU42622.1"/>
    </source>
</evidence>
<dbReference type="GO" id="GO:0003700">
    <property type="term" value="F:DNA-binding transcription factor activity"/>
    <property type="evidence" value="ECO:0007669"/>
    <property type="project" value="InterPro"/>
</dbReference>
<evidence type="ECO:0000256" key="3">
    <source>
        <dbReference type="ARBA" id="ARBA00023163"/>
    </source>
</evidence>
<dbReference type="RefSeq" id="WP_117356443.1">
    <property type="nucleotide sequence ID" value="NZ_QURH01000110.1"/>
</dbReference>
<dbReference type="InterPro" id="IPR036388">
    <property type="entry name" value="WH-like_DNA-bd_sf"/>
</dbReference>
<dbReference type="InterPro" id="IPR000524">
    <property type="entry name" value="Tscrpt_reg_HTH_GntR"/>
</dbReference>
<comment type="caution">
    <text evidence="5">The sequence shown here is derived from an EMBL/GenBank/DDBJ whole genome shotgun (WGS) entry which is preliminary data.</text>
</comment>
<dbReference type="Pfam" id="PF07729">
    <property type="entry name" value="FCD"/>
    <property type="match status" value="1"/>
</dbReference>
<dbReference type="Gene3D" id="1.20.120.530">
    <property type="entry name" value="GntR ligand-binding domain-like"/>
    <property type="match status" value="1"/>
</dbReference>
<protein>
    <submittedName>
        <fullName evidence="5">GntR family transcriptional regulator</fullName>
    </submittedName>
</protein>
<dbReference type="InterPro" id="IPR036390">
    <property type="entry name" value="WH_DNA-bd_sf"/>
</dbReference>
<dbReference type="Proteomes" id="UP000261811">
    <property type="component" value="Unassembled WGS sequence"/>
</dbReference>